<accession>A0A0K1PC31</accession>
<dbReference type="Pfam" id="PF00496">
    <property type="entry name" value="SBP_bac_5"/>
    <property type="match status" value="1"/>
</dbReference>
<dbReference type="OrthoDB" id="9772924at2"/>
<evidence type="ECO:0000256" key="2">
    <source>
        <dbReference type="ARBA" id="ARBA00022448"/>
    </source>
</evidence>
<dbReference type="InterPro" id="IPR030678">
    <property type="entry name" value="Peptide/Ni-bd"/>
</dbReference>
<dbReference type="InterPro" id="IPR039424">
    <property type="entry name" value="SBP_5"/>
</dbReference>
<dbReference type="PROSITE" id="PS51257">
    <property type="entry name" value="PROKAR_LIPOPROTEIN"/>
    <property type="match status" value="1"/>
</dbReference>
<name>A0A0K1PC31_9BACT</name>
<evidence type="ECO:0000259" key="4">
    <source>
        <dbReference type="Pfam" id="PF00496"/>
    </source>
</evidence>
<dbReference type="GO" id="GO:0015833">
    <property type="term" value="P:peptide transport"/>
    <property type="evidence" value="ECO:0007669"/>
    <property type="project" value="TreeGrafter"/>
</dbReference>
<dbReference type="RefSeq" id="WP_050725431.1">
    <property type="nucleotide sequence ID" value="NZ_CP012332.1"/>
</dbReference>
<dbReference type="STRING" id="1391653.AKJ08_1449"/>
<keyword evidence="2" id="KW-0813">Transport</keyword>
<comment type="similarity">
    <text evidence="1">Belongs to the bacterial solute-binding protein 5 family.</text>
</comment>
<dbReference type="GO" id="GO:1904680">
    <property type="term" value="F:peptide transmembrane transporter activity"/>
    <property type="evidence" value="ECO:0007669"/>
    <property type="project" value="TreeGrafter"/>
</dbReference>
<keyword evidence="6" id="KW-1185">Reference proteome</keyword>
<dbReference type="Proteomes" id="UP000055590">
    <property type="component" value="Chromosome"/>
</dbReference>
<organism evidence="5 6">
    <name type="scientific">Vulgatibacter incomptus</name>
    <dbReference type="NCBI Taxonomy" id="1391653"/>
    <lineage>
        <taxon>Bacteria</taxon>
        <taxon>Pseudomonadati</taxon>
        <taxon>Myxococcota</taxon>
        <taxon>Myxococcia</taxon>
        <taxon>Myxococcales</taxon>
        <taxon>Cystobacterineae</taxon>
        <taxon>Vulgatibacteraceae</taxon>
        <taxon>Vulgatibacter</taxon>
    </lineage>
</organism>
<evidence type="ECO:0000313" key="6">
    <source>
        <dbReference type="Proteomes" id="UP000055590"/>
    </source>
</evidence>
<gene>
    <name evidence="5" type="ORF">AKJ08_1449</name>
</gene>
<dbReference type="Gene3D" id="3.10.105.10">
    <property type="entry name" value="Dipeptide-binding Protein, Domain 3"/>
    <property type="match status" value="1"/>
</dbReference>
<dbReference type="SUPFAM" id="SSF53850">
    <property type="entry name" value="Periplasmic binding protein-like II"/>
    <property type="match status" value="1"/>
</dbReference>
<proteinExistence type="inferred from homology"/>
<keyword evidence="3" id="KW-0732">Signal</keyword>
<dbReference type="EMBL" id="CP012332">
    <property type="protein sequence ID" value="AKU91062.1"/>
    <property type="molecule type" value="Genomic_DNA"/>
</dbReference>
<dbReference type="AlphaFoldDB" id="A0A0K1PC31"/>
<dbReference type="PANTHER" id="PTHR30290">
    <property type="entry name" value="PERIPLASMIC BINDING COMPONENT OF ABC TRANSPORTER"/>
    <property type="match status" value="1"/>
</dbReference>
<sequence>MSKRGSRVGLALLLLVSAACTRGRTPEEKQAARAARLASAAPLPEWIDEPWRDGVLPPGLEEGEPVQGGTITVRLNIEPGSLGYLIDPDWWAKKIVLHDVTEALLRPDPRGHPDYPLVPELAESWEESADHRTQTFHLRKGVRWHDGAPFTSRDVKFTIDRILDPTVRAAHHRNGFAGLARVETPDDHTVIFRWNEPYVWALRNLASLPMYPAHAFAGYEGAAFNTAPFMRAPIGTGPFRFVSWKEKKAITLARNDDYWGPKAHVDRVVYRVVEEANVAQQLMMRGELDLDLALTPEQYVQVAQERRLFETYHRLKAFDAKYSFISWNVERPALRDPRVRRALTMLLDRELIRTTLRQGVDLEANCIFYHEGTWCDPGTRQAPYDPLAAIRLLADAGWSDTDGDGILDKDGVPLRFSISLPSAPSTEQMLLAYKQALFRAGIELEVQKLEWSVFSSKIRAHEIDAGIMAWIMDIDGDPYSAWHSSQIQGGSNYTGYRNPELDRLAEAIRGEFSAEARAELGRRINSIVVSDNPQTLLFHSPRMILLHRRLSGVYVSPIESFQLRDMWIDPDWRKPDLRKEAR</sequence>
<dbReference type="PIRSF" id="PIRSF002741">
    <property type="entry name" value="MppA"/>
    <property type="match status" value="1"/>
</dbReference>
<evidence type="ECO:0000256" key="3">
    <source>
        <dbReference type="ARBA" id="ARBA00022729"/>
    </source>
</evidence>
<dbReference type="InterPro" id="IPR000914">
    <property type="entry name" value="SBP_5_dom"/>
</dbReference>
<dbReference type="Gene3D" id="3.90.76.10">
    <property type="entry name" value="Dipeptide-binding Protein, Domain 1"/>
    <property type="match status" value="1"/>
</dbReference>
<evidence type="ECO:0000256" key="1">
    <source>
        <dbReference type="ARBA" id="ARBA00005695"/>
    </source>
</evidence>
<dbReference type="PANTHER" id="PTHR30290:SF9">
    <property type="entry name" value="OLIGOPEPTIDE-BINDING PROTEIN APPA"/>
    <property type="match status" value="1"/>
</dbReference>
<dbReference type="KEGG" id="vin:AKJ08_1449"/>
<dbReference type="GO" id="GO:0030288">
    <property type="term" value="C:outer membrane-bounded periplasmic space"/>
    <property type="evidence" value="ECO:0007669"/>
    <property type="project" value="UniProtKB-ARBA"/>
</dbReference>
<evidence type="ECO:0000313" key="5">
    <source>
        <dbReference type="EMBL" id="AKU91062.1"/>
    </source>
</evidence>
<dbReference type="Gene3D" id="3.40.190.10">
    <property type="entry name" value="Periplasmic binding protein-like II"/>
    <property type="match status" value="1"/>
</dbReference>
<dbReference type="GO" id="GO:0043190">
    <property type="term" value="C:ATP-binding cassette (ABC) transporter complex"/>
    <property type="evidence" value="ECO:0007669"/>
    <property type="project" value="InterPro"/>
</dbReference>
<feature type="domain" description="Solute-binding protein family 5" evidence="4">
    <location>
        <begin position="117"/>
        <end position="483"/>
    </location>
</feature>
<reference evidence="5 6" key="1">
    <citation type="submission" date="2015-08" db="EMBL/GenBank/DDBJ databases">
        <authorList>
            <person name="Babu N.S."/>
            <person name="Beckwith C.J."/>
            <person name="Beseler K.G."/>
            <person name="Brison A."/>
            <person name="Carone J.V."/>
            <person name="Caskin T.P."/>
            <person name="Diamond M."/>
            <person name="Durham M.E."/>
            <person name="Foxe J.M."/>
            <person name="Go M."/>
            <person name="Henderson B.A."/>
            <person name="Jones I.B."/>
            <person name="McGettigan J.A."/>
            <person name="Micheletti S.J."/>
            <person name="Nasrallah M.E."/>
            <person name="Ortiz D."/>
            <person name="Piller C.R."/>
            <person name="Privatt S.R."/>
            <person name="Schneider S.L."/>
            <person name="Sharp S."/>
            <person name="Smith T.C."/>
            <person name="Stanton J.D."/>
            <person name="Ullery H.E."/>
            <person name="Wilson R.J."/>
            <person name="Serrano M.G."/>
            <person name="Buck G."/>
            <person name="Lee V."/>
            <person name="Wang Y."/>
            <person name="Carvalho R."/>
            <person name="Voegtly L."/>
            <person name="Shi R."/>
            <person name="Duckworth R."/>
            <person name="Johnson A."/>
            <person name="Loviza R."/>
            <person name="Walstead R."/>
            <person name="Shah Z."/>
            <person name="Kiflezghi M."/>
            <person name="Wade K."/>
            <person name="Ball S.L."/>
            <person name="Bradley K.W."/>
            <person name="Asai D.J."/>
            <person name="Bowman C.A."/>
            <person name="Russell D.A."/>
            <person name="Pope W.H."/>
            <person name="Jacobs-Sera D."/>
            <person name="Hendrix R.W."/>
            <person name="Hatfull G.F."/>
        </authorList>
    </citation>
    <scope>NUCLEOTIDE SEQUENCE [LARGE SCALE GENOMIC DNA]</scope>
    <source>
        <strain evidence="5 6">DSM 27710</strain>
    </source>
</reference>
<protein>
    <submittedName>
        <fullName evidence="5">Oligopeptide ABC transporter, periplasmic oligopeptide-binding protein OppA</fullName>
    </submittedName>
</protein>